<comment type="caution">
    <text evidence="2">The sequence shown here is derived from an EMBL/GenBank/DDBJ whole genome shotgun (WGS) entry which is preliminary data.</text>
</comment>
<dbReference type="AlphaFoldDB" id="A0A0E2B5B6"/>
<evidence type="ECO:0000256" key="1">
    <source>
        <dbReference type="SAM" id="Phobius"/>
    </source>
</evidence>
<dbReference type="HOGENOM" id="CLU_1472430_0_0_10"/>
<sequence length="183" mass="21073">MNNFLLKKILYCLVLLLLTCIITLSLSIPDHIKWELTGLYFTIGIITIALFYILQKNNSSGSIINLTTKRNKILLNTLSPISIILSIYVIPIQYFPLSAILILLSIIASILMQKILVINQKGIRYIMHWDLKWSSIDCYNFDKKNGILHIQQKNGKHKQIIDISSESHLTIQININKYFNKSL</sequence>
<dbReference type="EMBL" id="AGXN01000005">
    <property type="protein sequence ID" value="EIY99415.1"/>
    <property type="molecule type" value="Genomic_DNA"/>
</dbReference>
<feature type="transmembrane region" description="Helical" evidence="1">
    <location>
        <begin position="97"/>
        <end position="117"/>
    </location>
</feature>
<gene>
    <name evidence="2" type="ORF">HMPREF1056_00716</name>
</gene>
<evidence type="ECO:0008006" key="4">
    <source>
        <dbReference type="Google" id="ProtNLM"/>
    </source>
</evidence>
<keyword evidence="1" id="KW-0472">Membrane</keyword>
<name>A0A0E2B5B6_BACFG</name>
<keyword evidence="1" id="KW-1133">Transmembrane helix</keyword>
<organism evidence="2 3">
    <name type="scientific">Bacteroides fragilis CL07T12C05</name>
    <dbReference type="NCBI Taxonomy" id="997883"/>
    <lineage>
        <taxon>Bacteria</taxon>
        <taxon>Pseudomonadati</taxon>
        <taxon>Bacteroidota</taxon>
        <taxon>Bacteroidia</taxon>
        <taxon>Bacteroidales</taxon>
        <taxon>Bacteroidaceae</taxon>
        <taxon>Bacteroides</taxon>
    </lineage>
</organism>
<keyword evidence="1" id="KW-0812">Transmembrane</keyword>
<feature type="transmembrane region" description="Helical" evidence="1">
    <location>
        <begin position="37"/>
        <end position="54"/>
    </location>
</feature>
<accession>A0A0E2B5B6</accession>
<proteinExistence type="predicted"/>
<dbReference type="RefSeq" id="WP_005796292.1">
    <property type="nucleotide sequence ID" value="NZ_JH724215.1"/>
</dbReference>
<dbReference type="PATRIC" id="fig|997883.3.peg.766"/>
<reference evidence="2 3" key="1">
    <citation type="submission" date="2012-02" db="EMBL/GenBank/DDBJ databases">
        <title>The Genome Sequence of Bacteroides fragilis CL07T12C05.</title>
        <authorList>
            <consortium name="The Broad Institute Genome Sequencing Platform"/>
            <person name="Earl A."/>
            <person name="Ward D."/>
            <person name="Feldgarden M."/>
            <person name="Gevers D."/>
            <person name="Zitomersky N.L."/>
            <person name="Coyne M.J."/>
            <person name="Comstock L.E."/>
            <person name="Young S.K."/>
            <person name="Zeng Q."/>
            <person name="Gargeya S."/>
            <person name="Fitzgerald M."/>
            <person name="Haas B."/>
            <person name="Abouelleil A."/>
            <person name="Alvarado L."/>
            <person name="Arachchi H.M."/>
            <person name="Berlin A."/>
            <person name="Chapman S.B."/>
            <person name="Gearin G."/>
            <person name="Goldberg J."/>
            <person name="Griggs A."/>
            <person name="Gujja S."/>
            <person name="Hansen M."/>
            <person name="Heiman D."/>
            <person name="Howarth C."/>
            <person name="Larimer J."/>
            <person name="Lui A."/>
            <person name="MacDonald P.J.P."/>
            <person name="McCowen C."/>
            <person name="Montmayeur A."/>
            <person name="Murphy C."/>
            <person name="Neiman D."/>
            <person name="Pearson M."/>
            <person name="Priest M."/>
            <person name="Roberts A."/>
            <person name="Saif S."/>
            <person name="Shea T."/>
            <person name="Sisk P."/>
            <person name="Stolte C."/>
            <person name="Sykes S."/>
            <person name="Wortman J."/>
            <person name="Nusbaum C."/>
            <person name="Birren B."/>
        </authorList>
    </citation>
    <scope>NUCLEOTIDE SEQUENCE [LARGE SCALE GENOMIC DNA]</scope>
    <source>
        <strain evidence="2 3">CL07T12C05</strain>
    </source>
</reference>
<feature type="transmembrane region" description="Helical" evidence="1">
    <location>
        <begin position="74"/>
        <end position="91"/>
    </location>
</feature>
<dbReference type="Proteomes" id="UP000003879">
    <property type="component" value="Unassembled WGS sequence"/>
</dbReference>
<protein>
    <recommendedName>
        <fullName evidence="4">DUF5673 domain-containing protein</fullName>
    </recommendedName>
</protein>
<evidence type="ECO:0000313" key="3">
    <source>
        <dbReference type="Proteomes" id="UP000003879"/>
    </source>
</evidence>
<evidence type="ECO:0000313" key="2">
    <source>
        <dbReference type="EMBL" id="EIY99415.1"/>
    </source>
</evidence>